<dbReference type="GO" id="GO:0016787">
    <property type="term" value="F:hydrolase activity"/>
    <property type="evidence" value="ECO:0007669"/>
    <property type="project" value="InterPro"/>
</dbReference>
<accession>A0AAN8EF51</accession>
<name>A0AAN8EF51_9EURO</name>
<proteinExistence type="predicted"/>
<evidence type="ECO:0000313" key="2">
    <source>
        <dbReference type="EMBL" id="KAK5954189.1"/>
    </source>
</evidence>
<dbReference type="Gene3D" id="3.40.50.1820">
    <property type="entry name" value="alpha/beta hydrolase"/>
    <property type="match status" value="1"/>
</dbReference>
<dbReference type="Proteomes" id="UP001316803">
    <property type="component" value="Unassembled WGS sequence"/>
</dbReference>
<comment type="caution">
    <text evidence="2">The sequence shown here is derived from an EMBL/GenBank/DDBJ whole genome shotgun (WGS) entry which is preliminary data.</text>
</comment>
<keyword evidence="3" id="KW-1185">Reference proteome</keyword>
<organism evidence="2 3">
    <name type="scientific">Knufia fluminis</name>
    <dbReference type="NCBI Taxonomy" id="191047"/>
    <lineage>
        <taxon>Eukaryota</taxon>
        <taxon>Fungi</taxon>
        <taxon>Dikarya</taxon>
        <taxon>Ascomycota</taxon>
        <taxon>Pezizomycotina</taxon>
        <taxon>Eurotiomycetes</taxon>
        <taxon>Chaetothyriomycetidae</taxon>
        <taxon>Chaetothyriales</taxon>
        <taxon>Trichomeriaceae</taxon>
        <taxon>Knufia</taxon>
    </lineage>
</organism>
<dbReference type="PANTHER" id="PTHR17630">
    <property type="entry name" value="DIENELACTONE HYDROLASE"/>
    <property type="match status" value="1"/>
</dbReference>
<dbReference type="SUPFAM" id="SSF53474">
    <property type="entry name" value="alpha/beta-Hydrolases"/>
    <property type="match status" value="1"/>
</dbReference>
<dbReference type="InterPro" id="IPR029058">
    <property type="entry name" value="AB_hydrolase_fold"/>
</dbReference>
<sequence length="271" mass="29551">MATNVGMSSCCLSGQLHNHATPTGSVKTIGDLSTYVAEPSPDQNINPKTLIFLVDIFGYELPNTRLLADEYAKQGFLVYVPDILQGDPLPISFLQNVEPPLKDQEQAGLIDKTKNTAIVGATLGTWLPKHREAVTLPIVEKFVDDVKKTATGKVGTIGFCFGGRYSILMAHGKVDAAYACHPSLVAIPGDFEPVTKPLSLAVGTKDSLLSDEQNDQIKEILDKNSVPTELVKYQDQIHGFSLRGDWSSDKDKKAQDDALKQGVAWFNEHLK</sequence>
<dbReference type="PANTHER" id="PTHR17630:SF105">
    <property type="entry name" value="DIENELACTONE HYDROLASE FAMILY PROTEIN (AFU_ORTHOLOGUE AFUA_4G08790)"/>
    <property type="match status" value="1"/>
</dbReference>
<protein>
    <recommendedName>
        <fullName evidence="1">Dienelactone hydrolase domain-containing protein</fullName>
    </recommendedName>
</protein>
<dbReference type="EMBL" id="JAKLMC020000009">
    <property type="protein sequence ID" value="KAK5954189.1"/>
    <property type="molecule type" value="Genomic_DNA"/>
</dbReference>
<dbReference type="InterPro" id="IPR002925">
    <property type="entry name" value="Dienelactn_hydro"/>
</dbReference>
<reference evidence="2 3" key="1">
    <citation type="submission" date="2022-12" db="EMBL/GenBank/DDBJ databases">
        <title>Genomic features and morphological characterization of a novel Knufia sp. strain isolated from spacecraft assembly facility.</title>
        <authorList>
            <person name="Teixeira M."/>
            <person name="Chander A.M."/>
            <person name="Stajich J.E."/>
            <person name="Venkateswaran K."/>
        </authorList>
    </citation>
    <scope>NUCLEOTIDE SEQUENCE [LARGE SCALE GENOMIC DNA]</scope>
    <source>
        <strain evidence="2 3">FJI-L2-BK-P2</strain>
    </source>
</reference>
<evidence type="ECO:0000259" key="1">
    <source>
        <dbReference type="Pfam" id="PF01738"/>
    </source>
</evidence>
<evidence type="ECO:0000313" key="3">
    <source>
        <dbReference type="Proteomes" id="UP001316803"/>
    </source>
</evidence>
<feature type="domain" description="Dienelactone hydrolase" evidence="1">
    <location>
        <begin position="34"/>
        <end position="269"/>
    </location>
</feature>
<gene>
    <name evidence="2" type="ORF">OHC33_004762</name>
</gene>
<dbReference type="Pfam" id="PF01738">
    <property type="entry name" value="DLH"/>
    <property type="match status" value="1"/>
</dbReference>
<dbReference type="AlphaFoldDB" id="A0AAN8EF51"/>